<dbReference type="AlphaFoldDB" id="A0A8H4R1L6"/>
<dbReference type="Proteomes" id="UP000566819">
    <property type="component" value="Unassembled WGS sequence"/>
</dbReference>
<sequence length="267" mass="31088">MNWLRNSSEGGHEAGAILEPFLRDTEGEEFTKEVIRTPETFKESFRIHPLIIHAFILVSYITIATGAALFWTMTRSCNQESQIYDSSQHEIRTLEPQYQGNPYASDPRPEHDQAWFDILRDTHIRVSEEELRRINRASLALKDGSGYVAQLGAYHELNCVKWIRKWIHREHYWSTLEGAMLAKRKVHIDHCLEYMRLIAMCRGSQACINWEKFDDWNAQRRVDLYDLDALDGRPATQPWELIGHDVRLGVDKGRPEQDDGFTKPGFT</sequence>
<comment type="similarity">
    <text evidence="1">Belongs to the ustYa family.</text>
</comment>
<proteinExistence type="inferred from homology"/>
<feature type="transmembrane region" description="Helical" evidence="2">
    <location>
        <begin position="50"/>
        <end position="73"/>
    </location>
</feature>
<evidence type="ECO:0000256" key="2">
    <source>
        <dbReference type="SAM" id="Phobius"/>
    </source>
</evidence>
<dbReference type="PANTHER" id="PTHR33365">
    <property type="entry name" value="YALI0B05434P"/>
    <property type="match status" value="1"/>
</dbReference>
<keyword evidence="4" id="KW-1185">Reference proteome</keyword>
<dbReference type="EMBL" id="JAAMPI010001931">
    <property type="protein sequence ID" value="KAF4621709.1"/>
    <property type="molecule type" value="Genomic_DNA"/>
</dbReference>
<evidence type="ECO:0000313" key="4">
    <source>
        <dbReference type="Proteomes" id="UP000566819"/>
    </source>
</evidence>
<keyword evidence="2" id="KW-0812">Transmembrane</keyword>
<dbReference type="OrthoDB" id="3687641at2759"/>
<protein>
    <submittedName>
        <fullName evidence="3">Uncharacterized protein</fullName>
    </submittedName>
</protein>
<evidence type="ECO:0000313" key="3">
    <source>
        <dbReference type="EMBL" id="KAF4621709.1"/>
    </source>
</evidence>
<keyword evidence="2" id="KW-1133">Transmembrane helix</keyword>
<name>A0A8H4R1L6_9HELO</name>
<keyword evidence="2" id="KW-0472">Membrane</keyword>
<reference evidence="3 4" key="1">
    <citation type="submission" date="2020-03" db="EMBL/GenBank/DDBJ databases">
        <title>Draft Genome Sequence of Cudoniella acicularis.</title>
        <authorList>
            <person name="Buettner E."/>
            <person name="Kellner H."/>
        </authorList>
    </citation>
    <scope>NUCLEOTIDE SEQUENCE [LARGE SCALE GENOMIC DNA]</scope>
    <source>
        <strain evidence="3 4">DSM 108380</strain>
    </source>
</reference>
<gene>
    <name evidence="3" type="ORF">G7Y89_g14496</name>
</gene>
<dbReference type="Pfam" id="PF11807">
    <property type="entry name" value="UstYa"/>
    <property type="match status" value="1"/>
</dbReference>
<comment type="caution">
    <text evidence="3">The sequence shown here is derived from an EMBL/GenBank/DDBJ whole genome shotgun (WGS) entry which is preliminary data.</text>
</comment>
<organism evidence="3 4">
    <name type="scientific">Cudoniella acicularis</name>
    <dbReference type="NCBI Taxonomy" id="354080"/>
    <lineage>
        <taxon>Eukaryota</taxon>
        <taxon>Fungi</taxon>
        <taxon>Dikarya</taxon>
        <taxon>Ascomycota</taxon>
        <taxon>Pezizomycotina</taxon>
        <taxon>Leotiomycetes</taxon>
        <taxon>Helotiales</taxon>
        <taxon>Tricladiaceae</taxon>
        <taxon>Cudoniella</taxon>
    </lineage>
</organism>
<dbReference type="InterPro" id="IPR021765">
    <property type="entry name" value="UstYa-like"/>
</dbReference>
<accession>A0A8H4R1L6</accession>
<dbReference type="GO" id="GO:0043386">
    <property type="term" value="P:mycotoxin biosynthetic process"/>
    <property type="evidence" value="ECO:0007669"/>
    <property type="project" value="InterPro"/>
</dbReference>
<evidence type="ECO:0000256" key="1">
    <source>
        <dbReference type="ARBA" id="ARBA00035112"/>
    </source>
</evidence>
<dbReference type="PANTHER" id="PTHR33365:SF7">
    <property type="entry name" value="TAT PATHWAY SIGNAL SEQUENCE"/>
    <property type="match status" value="1"/>
</dbReference>